<dbReference type="SUPFAM" id="SSF46785">
    <property type="entry name" value="Winged helix' DNA-binding domain"/>
    <property type="match status" value="1"/>
</dbReference>
<gene>
    <name evidence="5" type="ORF">GCM10010178_91500</name>
</gene>
<keyword evidence="2" id="KW-0238">DNA-binding</keyword>
<dbReference type="Pfam" id="PF00392">
    <property type="entry name" value="GntR"/>
    <property type="match status" value="1"/>
</dbReference>
<keyword evidence="3" id="KW-0804">Transcription</keyword>
<dbReference type="InterPro" id="IPR036390">
    <property type="entry name" value="WH_DNA-bd_sf"/>
</dbReference>
<feature type="domain" description="HTH gntR-type" evidence="4">
    <location>
        <begin position="9"/>
        <end position="77"/>
    </location>
</feature>
<proteinExistence type="predicted"/>
<dbReference type="PANTHER" id="PTHR44846">
    <property type="entry name" value="MANNOSYL-D-GLYCERATE TRANSPORT/METABOLISM SYSTEM REPRESSOR MNGR-RELATED"/>
    <property type="match status" value="1"/>
</dbReference>
<dbReference type="InterPro" id="IPR050679">
    <property type="entry name" value="Bact_HTH_transcr_reg"/>
</dbReference>
<accession>A0ABQ2VHK0</accession>
<evidence type="ECO:0000256" key="1">
    <source>
        <dbReference type="ARBA" id="ARBA00023015"/>
    </source>
</evidence>
<evidence type="ECO:0000256" key="2">
    <source>
        <dbReference type="ARBA" id="ARBA00023125"/>
    </source>
</evidence>
<dbReference type="RefSeq" id="WP_189260055.1">
    <property type="nucleotide sequence ID" value="NZ_BMRE01000112.1"/>
</dbReference>
<comment type="caution">
    <text evidence="5">The sequence shown here is derived from an EMBL/GenBank/DDBJ whole genome shotgun (WGS) entry which is preliminary data.</text>
</comment>
<keyword evidence="1" id="KW-0805">Transcription regulation</keyword>
<dbReference type="PANTHER" id="PTHR44846:SF1">
    <property type="entry name" value="MANNOSYL-D-GLYCERATE TRANSPORT_METABOLISM SYSTEM REPRESSOR MNGR-RELATED"/>
    <property type="match status" value="1"/>
</dbReference>
<dbReference type="CDD" id="cd07377">
    <property type="entry name" value="WHTH_GntR"/>
    <property type="match status" value="1"/>
</dbReference>
<dbReference type="Proteomes" id="UP000649573">
    <property type="component" value="Unassembled WGS sequence"/>
</dbReference>
<evidence type="ECO:0000259" key="4">
    <source>
        <dbReference type="PROSITE" id="PS50949"/>
    </source>
</evidence>
<dbReference type="PROSITE" id="PS50949">
    <property type="entry name" value="HTH_GNTR"/>
    <property type="match status" value="1"/>
</dbReference>
<dbReference type="EMBL" id="BMRE01000112">
    <property type="protein sequence ID" value="GGU87368.1"/>
    <property type="molecule type" value="Genomic_DNA"/>
</dbReference>
<protein>
    <recommendedName>
        <fullName evidence="4">HTH gntR-type domain-containing protein</fullName>
    </recommendedName>
</protein>
<keyword evidence="6" id="KW-1185">Reference proteome</keyword>
<evidence type="ECO:0000256" key="3">
    <source>
        <dbReference type="ARBA" id="ARBA00023163"/>
    </source>
</evidence>
<dbReference type="InterPro" id="IPR036388">
    <property type="entry name" value="WH-like_DNA-bd_sf"/>
</dbReference>
<dbReference type="InterPro" id="IPR000524">
    <property type="entry name" value="Tscrpt_reg_HTH_GntR"/>
</dbReference>
<name>A0ABQ2VHK0_9PSEU</name>
<evidence type="ECO:0000313" key="6">
    <source>
        <dbReference type="Proteomes" id="UP000649573"/>
    </source>
</evidence>
<dbReference type="SMART" id="SM00345">
    <property type="entry name" value="HTH_GNTR"/>
    <property type="match status" value="1"/>
</dbReference>
<organism evidence="5 6">
    <name type="scientific">Lentzea flava</name>
    <dbReference type="NCBI Taxonomy" id="103732"/>
    <lineage>
        <taxon>Bacteria</taxon>
        <taxon>Bacillati</taxon>
        <taxon>Actinomycetota</taxon>
        <taxon>Actinomycetes</taxon>
        <taxon>Pseudonocardiales</taxon>
        <taxon>Pseudonocardiaceae</taxon>
        <taxon>Lentzea</taxon>
    </lineage>
</organism>
<evidence type="ECO:0000313" key="5">
    <source>
        <dbReference type="EMBL" id="GGU87368.1"/>
    </source>
</evidence>
<dbReference type="Gene3D" id="1.10.10.10">
    <property type="entry name" value="Winged helix-like DNA-binding domain superfamily/Winged helix DNA-binding domain"/>
    <property type="match status" value="1"/>
</dbReference>
<sequence length="120" mass="13158">MPIDRHSAQPLTVQIADDLKRRIDRDEFPVGTKFPSLRDLSRDYSVAELTVHAAVKDLQREGLLTSASGRGTFVSAKPSDSVADDPELLVSPESFAALRAEVADLRTRLEKLEGQGARVD</sequence>
<reference evidence="6" key="1">
    <citation type="journal article" date="2019" name="Int. J. Syst. Evol. Microbiol.">
        <title>The Global Catalogue of Microorganisms (GCM) 10K type strain sequencing project: providing services to taxonomists for standard genome sequencing and annotation.</title>
        <authorList>
            <consortium name="The Broad Institute Genomics Platform"/>
            <consortium name="The Broad Institute Genome Sequencing Center for Infectious Disease"/>
            <person name="Wu L."/>
            <person name="Ma J."/>
        </authorList>
    </citation>
    <scope>NUCLEOTIDE SEQUENCE [LARGE SCALE GENOMIC DNA]</scope>
    <source>
        <strain evidence="6">JCM 3296</strain>
    </source>
</reference>